<dbReference type="Proteomes" id="UP000663829">
    <property type="component" value="Unassembled WGS sequence"/>
</dbReference>
<name>A0A814GQJ3_9BILA</name>
<dbReference type="EMBL" id="CAJNOK010013690">
    <property type="protein sequence ID" value="CAF1189566.1"/>
    <property type="molecule type" value="Genomic_DNA"/>
</dbReference>
<accession>A0A814GQJ3</accession>
<dbReference type="InterPro" id="IPR033557">
    <property type="entry name" value="CIMAP2"/>
</dbReference>
<dbReference type="PANTHER" id="PTHR34914:SF1">
    <property type="entry name" value="LYMPHOCYTE EXPANSION MOLECULE"/>
    <property type="match status" value="1"/>
</dbReference>
<evidence type="ECO:0000313" key="3">
    <source>
        <dbReference type="EMBL" id="CAF3771114.1"/>
    </source>
</evidence>
<evidence type="ECO:0000313" key="5">
    <source>
        <dbReference type="Proteomes" id="UP000663829"/>
    </source>
</evidence>
<organism evidence="1 5">
    <name type="scientific">Didymodactylos carnosus</name>
    <dbReference type="NCBI Taxonomy" id="1234261"/>
    <lineage>
        <taxon>Eukaryota</taxon>
        <taxon>Metazoa</taxon>
        <taxon>Spiralia</taxon>
        <taxon>Gnathifera</taxon>
        <taxon>Rotifera</taxon>
        <taxon>Eurotatoria</taxon>
        <taxon>Bdelloidea</taxon>
        <taxon>Philodinida</taxon>
        <taxon>Philodinidae</taxon>
        <taxon>Didymodactylos</taxon>
    </lineage>
</organism>
<dbReference type="Proteomes" id="UP000681722">
    <property type="component" value="Unassembled WGS sequence"/>
</dbReference>
<keyword evidence="5" id="KW-1185">Reference proteome</keyword>
<dbReference type="OrthoDB" id="9975560at2759"/>
<dbReference type="PANTHER" id="PTHR34914">
    <property type="entry name" value="LYMPHOCYTE EXPANSION MOLECULE"/>
    <property type="match status" value="1"/>
</dbReference>
<evidence type="ECO:0000313" key="4">
    <source>
        <dbReference type="EMBL" id="CAF4000605.1"/>
    </source>
</evidence>
<evidence type="ECO:0000313" key="1">
    <source>
        <dbReference type="EMBL" id="CAF0999662.1"/>
    </source>
</evidence>
<dbReference type="AlphaFoldDB" id="A0A814GQJ3"/>
<comment type="caution">
    <text evidence="1">The sequence shown here is derived from an EMBL/GenBank/DDBJ whole genome shotgun (WGS) entry which is preliminary data.</text>
</comment>
<evidence type="ECO:0000313" key="2">
    <source>
        <dbReference type="EMBL" id="CAF1189566.1"/>
    </source>
</evidence>
<dbReference type="Proteomes" id="UP000682733">
    <property type="component" value="Unassembled WGS sequence"/>
</dbReference>
<dbReference type="EMBL" id="CAJOBC010003186">
    <property type="protein sequence ID" value="CAF3771114.1"/>
    <property type="molecule type" value="Genomic_DNA"/>
</dbReference>
<gene>
    <name evidence="1" type="ORF">GPM918_LOCUS13686</name>
    <name evidence="2" type="ORF">OVA965_LOCUS23468</name>
    <name evidence="3" type="ORF">SRO942_LOCUS13686</name>
    <name evidence="4" type="ORF">TMI583_LOCUS24187</name>
</gene>
<protein>
    <submittedName>
        <fullName evidence="1">Uncharacterized protein</fullName>
    </submittedName>
</protein>
<reference evidence="1" key="1">
    <citation type="submission" date="2021-02" db="EMBL/GenBank/DDBJ databases">
        <authorList>
            <person name="Nowell W R."/>
        </authorList>
    </citation>
    <scope>NUCLEOTIDE SEQUENCE</scope>
</reference>
<sequence>MNADTAIPFISTQRRFDYSGLHPRVRETLNTHPTGQSKLLNAYNPNDNLSCSKYEQLSLYDRQLNTALFKRLHATNFTLIPKTLVKQLGPGSYNPLTIDEIYQKKTCRKFGPYYQRSNRFPSTYKNTISPSCIRQALFYNINNRGRSNMEQLERKKRLKQAGEKKLFERRFNSVRLDLQNKNGCYERQALMIRAPPVTLYEKSSFIDEVCKQTGIYGPFVQFANERDKPIPTGRFASKRDFRGPGKQSLSLNILDDLFSKHNKHKGAFLPKRQNESNIIPGFLSPQAQLICRGPTVYHNDGLSDQRICCSRLRTLNSQKQAQTPGVESQDGGDRKASRLKNAVNIDNESKQIGFLSSTERFRKAKNLLKPGPSTYSPERCIRPCSNKKFVRDEFLNQQKPLTIAV</sequence>
<dbReference type="EMBL" id="CAJNOQ010003186">
    <property type="protein sequence ID" value="CAF0999662.1"/>
    <property type="molecule type" value="Genomic_DNA"/>
</dbReference>
<dbReference type="EMBL" id="CAJOBA010035218">
    <property type="protein sequence ID" value="CAF4000605.1"/>
    <property type="molecule type" value="Genomic_DNA"/>
</dbReference>
<dbReference type="Proteomes" id="UP000677228">
    <property type="component" value="Unassembled WGS sequence"/>
</dbReference>
<proteinExistence type="predicted"/>